<protein>
    <submittedName>
        <fullName evidence="2">Uncharacterized protein</fullName>
    </submittedName>
</protein>
<dbReference type="EMBL" id="GAMC01015081">
    <property type="protein sequence ID" value="JAB91474.1"/>
    <property type="molecule type" value="mRNA"/>
</dbReference>
<feature type="compositionally biased region" description="Polar residues" evidence="1">
    <location>
        <begin position="194"/>
        <end position="218"/>
    </location>
</feature>
<proteinExistence type="evidence at transcript level"/>
<dbReference type="AlphaFoldDB" id="W8BPT6"/>
<reference evidence="2" key="2">
    <citation type="journal article" date="2014" name="BMC Genomics">
        <title>A genomic perspective to assessing quality of mass-reared SIT flies used in Mediterranean fruit fly (Ceratitis capitata) eradication in California.</title>
        <authorList>
            <person name="Calla B."/>
            <person name="Hall B."/>
            <person name="Hou S."/>
            <person name="Geib S.M."/>
        </authorList>
    </citation>
    <scope>NUCLEOTIDE SEQUENCE</scope>
</reference>
<feature type="region of interest" description="Disordered" evidence="1">
    <location>
        <begin position="114"/>
        <end position="135"/>
    </location>
</feature>
<feature type="region of interest" description="Disordered" evidence="1">
    <location>
        <begin position="176"/>
        <end position="221"/>
    </location>
</feature>
<dbReference type="OrthoDB" id="10255185at2759"/>
<reference evidence="2" key="1">
    <citation type="submission" date="2013-07" db="EMBL/GenBank/DDBJ databases">
        <authorList>
            <person name="Geib S."/>
        </authorList>
    </citation>
    <scope>NUCLEOTIDE SEQUENCE</scope>
</reference>
<organism evidence="2">
    <name type="scientific">Ceratitis capitata</name>
    <name type="common">Mediterranean fruit fly</name>
    <name type="synonym">Tephritis capitata</name>
    <dbReference type="NCBI Taxonomy" id="7213"/>
    <lineage>
        <taxon>Eukaryota</taxon>
        <taxon>Metazoa</taxon>
        <taxon>Ecdysozoa</taxon>
        <taxon>Arthropoda</taxon>
        <taxon>Hexapoda</taxon>
        <taxon>Insecta</taxon>
        <taxon>Pterygota</taxon>
        <taxon>Neoptera</taxon>
        <taxon>Endopterygota</taxon>
        <taxon>Diptera</taxon>
        <taxon>Brachycera</taxon>
        <taxon>Muscomorpha</taxon>
        <taxon>Tephritoidea</taxon>
        <taxon>Tephritidae</taxon>
        <taxon>Ceratitis</taxon>
        <taxon>Ceratitis</taxon>
    </lineage>
</organism>
<evidence type="ECO:0000313" key="2">
    <source>
        <dbReference type="EMBL" id="JAB91474.1"/>
    </source>
</evidence>
<sequence length="265" mass="29228">MASQGVTAANSRLAQMQMRFQQKQQQEREQRRIEMTDESGNNVDEVAETKRITNGKVRQMFDDRRRGAGIDRANPLKPIAATSKVTTSVVRQAGGAVHNTLHTRNGNTTTVRTRVSPNVSGNTTQSRNPTKRMQNGNTEALTKEMSSLSLGLQSPVERNNNDVLGRVKSSNSLKLNPVVTKKSPSPAPPVAKGITNTTPAAPSTRVTPVSRPSSNSKTPKQRTAVISLKVGICFSSFLMRPLRFISKFQNFSLRLFISYFIFKLN</sequence>
<name>W8BPT6_CERCA</name>
<accession>W8BPT6</accession>
<dbReference type="EMBL" id="GAMC01015078">
    <property type="protein sequence ID" value="JAB91477.1"/>
    <property type="molecule type" value="mRNA"/>
</dbReference>
<evidence type="ECO:0000256" key="1">
    <source>
        <dbReference type="SAM" id="MobiDB-lite"/>
    </source>
</evidence>
<feature type="compositionally biased region" description="Polar residues" evidence="1">
    <location>
        <begin position="116"/>
        <end position="135"/>
    </location>
</feature>